<dbReference type="InterPro" id="IPR050830">
    <property type="entry name" value="Fungal_FAS"/>
</dbReference>
<gene>
    <name evidence="12" type="primary">FAS2_1</name>
    <name evidence="12" type="ORF">BGZ95_005659</name>
</gene>
<dbReference type="GO" id="GO:0004315">
    <property type="term" value="F:3-oxoacyl-[acyl-carrier-protein] synthase activity"/>
    <property type="evidence" value="ECO:0007669"/>
    <property type="project" value="UniProtKB-EC"/>
</dbReference>
<evidence type="ECO:0000259" key="10">
    <source>
        <dbReference type="Pfam" id="PF18314"/>
    </source>
</evidence>
<dbReference type="InterPro" id="IPR026025">
    <property type="entry name" value="FAS_alpha_yeast"/>
</dbReference>
<dbReference type="Gene3D" id="3.40.47.10">
    <property type="match status" value="2"/>
</dbReference>
<evidence type="ECO:0000256" key="7">
    <source>
        <dbReference type="PIRSR" id="PIRSR000454-4"/>
    </source>
</evidence>
<dbReference type="Gene3D" id="3.40.50.720">
    <property type="entry name" value="NAD(P)-binding Rossmann-like Domain"/>
    <property type="match status" value="1"/>
</dbReference>
<evidence type="ECO:0000256" key="2">
    <source>
        <dbReference type="ARBA" id="ARBA00013191"/>
    </source>
</evidence>
<feature type="domain" description="Fatty acid synthase subunit alpha acyl carrier" evidence="11">
    <location>
        <begin position="94"/>
        <end position="256"/>
    </location>
</feature>
<comment type="similarity">
    <text evidence="1">Belongs to the thiolase-like superfamily. Fungal fatty acid synthetase subunit alpha family.</text>
</comment>
<dbReference type="Pfam" id="PF18314">
    <property type="entry name" value="FAS_I_H"/>
    <property type="match status" value="1"/>
</dbReference>
<comment type="caution">
    <text evidence="12">The sequence shown here is derived from an EMBL/GenBank/DDBJ whole genome shotgun (WGS) entry which is preliminary data.</text>
</comment>
<proteinExistence type="inferred from homology"/>
<feature type="non-terminal residue" evidence="12">
    <location>
        <position position="1"/>
    </location>
</feature>
<dbReference type="InterPro" id="IPR014030">
    <property type="entry name" value="Ketoacyl_synth_N"/>
</dbReference>
<dbReference type="GO" id="GO:0005835">
    <property type="term" value="C:fatty acid synthase complex"/>
    <property type="evidence" value="ECO:0007669"/>
    <property type="project" value="InterPro"/>
</dbReference>
<evidence type="ECO:0000259" key="9">
    <source>
        <dbReference type="Pfam" id="PF00109"/>
    </source>
</evidence>
<dbReference type="InterPro" id="IPR036291">
    <property type="entry name" value="NAD(P)-bd_dom_sf"/>
</dbReference>
<dbReference type="CDD" id="cd08950">
    <property type="entry name" value="KR_fFAS_SDR_c_like"/>
    <property type="match status" value="1"/>
</dbReference>
<evidence type="ECO:0000256" key="3">
    <source>
        <dbReference type="ARBA" id="ARBA00022450"/>
    </source>
</evidence>
<name>A0AAD4D3S2_9FUNG</name>
<dbReference type="PIRSF" id="PIRSF000454">
    <property type="entry name" value="FAS_yeast_alpha"/>
    <property type="match status" value="1"/>
</dbReference>
<dbReference type="InterPro" id="IPR018201">
    <property type="entry name" value="Ketoacyl_synth_AS"/>
</dbReference>
<keyword evidence="3 7" id="KW-0596">Phosphopantetheine</keyword>
<dbReference type="EC" id="2.3.1.41" evidence="2"/>
<dbReference type="InterPro" id="IPR041550">
    <property type="entry name" value="FASI_helical"/>
</dbReference>
<dbReference type="SUPFAM" id="SSF53901">
    <property type="entry name" value="Thiolase-like"/>
    <property type="match status" value="1"/>
</dbReference>
<dbReference type="GO" id="GO:0008897">
    <property type="term" value="F:holo-[acyl-carrier-protein] synthase activity"/>
    <property type="evidence" value="ECO:0007669"/>
    <property type="project" value="InterPro"/>
</dbReference>
<evidence type="ECO:0000256" key="8">
    <source>
        <dbReference type="SAM" id="MobiDB-lite"/>
    </source>
</evidence>
<dbReference type="PANTHER" id="PTHR10982">
    <property type="entry name" value="MALONYL COA-ACYL CARRIER PROTEIN TRANSACYLASE"/>
    <property type="match status" value="1"/>
</dbReference>
<dbReference type="InterPro" id="IPR047224">
    <property type="entry name" value="FAS_alpha_su_C"/>
</dbReference>
<dbReference type="Gene3D" id="6.10.250.1930">
    <property type="match status" value="1"/>
</dbReference>
<dbReference type="EMBL" id="JAAAIL010002613">
    <property type="protein sequence ID" value="KAG0255858.1"/>
    <property type="molecule type" value="Genomic_DNA"/>
</dbReference>
<evidence type="ECO:0000313" key="12">
    <source>
        <dbReference type="EMBL" id="KAG0255858.1"/>
    </source>
</evidence>
<dbReference type="Pfam" id="PF00109">
    <property type="entry name" value="ketoacyl-synt"/>
    <property type="match status" value="1"/>
</dbReference>
<reference evidence="12" key="1">
    <citation type="journal article" date="2020" name="Fungal Divers.">
        <title>Resolving the Mortierellaceae phylogeny through synthesis of multi-gene phylogenetics and phylogenomics.</title>
        <authorList>
            <person name="Vandepol N."/>
            <person name="Liber J."/>
            <person name="Desiro A."/>
            <person name="Na H."/>
            <person name="Kennedy M."/>
            <person name="Barry K."/>
            <person name="Grigoriev I.V."/>
            <person name="Miller A.N."/>
            <person name="O'Donnell K."/>
            <person name="Stajich J.E."/>
            <person name="Bonito G."/>
        </authorList>
    </citation>
    <scope>NUCLEOTIDE SEQUENCE</scope>
    <source>
        <strain evidence="12">NRRL 28262</strain>
    </source>
</reference>
<dbReference type="PROSITE" id="PS00606">
    <property type="entry name" value="KS3_1"/>
    <property type="match status" value="1"/>
</dbReference>
<evidence type="ECO:0000256" key="4">
    <source>
        <dbReference type="ARBA" id="ARBA00022553"/>
    </source>
</evidence>
<feature type="domain" description="Beta-ketoacyl synthase-like N-terminal" evidence="9">
    <location>
        <begin position="1121"/>
        <end position="1326"/>
    </location>
</feature>
<dbReference type="InterPro" id="IPR040899">
    <property type="entry name" value="Fas_alpha_ACP"/>
</dbReference>
<protein>
    <recommendedName>
        <fullName evidence="2">beta-ketoacyl-[acyl-carrier-protein] synthase I</fullName>
        <ecNumber evidence="2">2.3.1.41</ecNumber>
    </recommendedName>
</protein>
<dbReference type="CDD" id="cd00828">
    <property type="entry name" value="elong_cond_enzymes"/>
    <property type="match status" value="1"/>
</dbReference>
<keyword evidence="4" id="KW-0597">Phosphoprotein</keyword>
<keyword evidence="5" id="KW-0808">Transferase</keyword>
<dbReference type="Proteomes" id="UP001194580">
    <property type="component" value="Unassembled WGS sequence"/>
</dbReference>
<dbReference type="GO" id="GO:0004312">
    <property type="term" value="F:fatty acid synthase activity"/>
    <property type="evidence" value="ECO:0007669"/>
    <property type="project" value="InterPro"/>
</dbReference>
<dbReference type="Gene3D" id="6.10.250.1940">
    <property type="match status" value="1"/>
</dbReference>
<evidence type="ECO:0000313" key="13">
    <source>
        <dbReference type="Proteomes" id="UP001194580"/>
    </source>
</evidence>
<keyword evidence="13" id="KW-1185">Reference proteome</keyword>
<feature type="modified residue" description="O-(pantetheine 4'-phosphoryl)serine" evidence="7">
    <location>
        <position position="132"/>
    </location>
</feature>
<evidence type="ECO:0000259" key="11">
    <source>
        <dbReference type="Pfam" id="PF18325"/>
    </source>
</evidence>
<accession>A0AAD4D3S2</accession>
<feature type="domain" description="Fatty acid synthase type I helical" evidence="10">
    <location>
        <begin position="283"/>
        <end position="484"/>
    </location>
</feature>
<dbReference type="GO" id="GO:0004316">
    <property type="term" value="F:3-oxoacyl-[acyl-carrier-protein] reductase (NADPH) activity"/>
    <property type="evidence" value="ECO:0007669"/>
    <property type="project" value="InterPro"/>
</dbReference>
<dbReference type="Pfam" id="PF18325">
    <property type="entry name" value="Fas_alpha_ACP"/>
    <property type="match status" value="2"/>
</dbReference>
<dbReference type="GO" id="GO:0042759">
    <property type="term" value="P:long-chain fatty acid biosynthetic process"/>
    <property type="evidence" value="ECO:0007669"/>
    <property type="project" value="InterPro"/>
</dbReference>
<feature type="active site" description="For beta-ketoacyl synthase activity" evidence="6">
    <location>
        <position position="1240"/>
    </location>
</feature>
<feature type="region of interest" description="Disordered" evidence="8">
    <location>
        <begin position="541"/>
        <end position="567"/>
    </location>
</feature>
<dbReference type="SUPFAM" id="SSF51735">
    <property type="entry name" value="NAD(P)-binding Rossmann-fold domains"/>
    <property type="match status" value="1"/>
</dbReference>
<evidence type="ECO:0000256" key="5">
    <source>
        <dbReference type="ARBA" id="ARBA00022679"/>
    </source>
</evidence>
<evidence type="ECO:0000256" key="6">
    <source>
        <dbReference type="PIRSR" id="PIRSR000454-1"/>
    </source>
</evidence>
<dbReference type="Gene3D" id="6.10.140.1390">
    <property type="match status" value="1"/>
</dbReference>
<sequence length="1446" mass="158614">MPGGFSLSTAKGYLAKTHGLGPVRSDAALLVGLTMEPAARLGGVPEANAWLDSVAQAYARRAGVTLGAGAPAGAAPVMMAAAPAGGAGPAAVADAPIKAIEILHVIVAQKIKKTVEEVPLSKAIKDLVGGKSTLQNEILGDLQKEFGGSGFPEKGEEAPLEDLGNALQGNFNGALGKQTTSLISKMIGSKMPGGFTQSSAKGYLAASYGLGPVRADGALLLGLTMEPAARLGAEADAKAWLDTVAQAYARRAGISLGGGGGGAVAGGAVGGAVMNSEEFNQFQAKQNAMMYQHLEIYARYLEKDLRSGEKLYEEEKLATLRLQADIDQWMAEHGDYYAEGIKPSFSVKKARKYDSHWNWVRQDALALLYDMIFGRLTVVDREVVAQCIHVMNRADPQLLEFMIYHIDNTAADRGKTYALAKELGNMLIENCREVLEAAPVYKDVGVPTGPSTSIDNKGNILYEEVQRAGVRKLDHYVKDMSAGGKMSEFSNRQKVQKNLAQIYKIIKAQNTMKSSSKLAIKSLYGEVIHAMNMSNTIIREEKNRRASRVRRPSTAPGAERPKKEAKKETIPFLHLKKKNAHSESGWEFSQRLTSVYLDVLTNIAKDGVTFENRMVLMTGAGKDSIGSAILKGLLSGGAKVIVTTSRFSRDVTEYYQSIYQRHGSKNSSLVVVPFNGGSKQDVDALVNYIYDKDPKKGLGWDLDYIIPFAAISVQGKEIDNIDSQSELAHRIMLTNVLRLLGNVKTKKMENGYDTRPAQVILPLSPNHGTFGADGLYGESKVALETLFNRWSSESWSAYLTITGAVIGWTRGTGLMSGNNIVAEGLEKYGVRTFSAQEMAFNILGLMHPSITNLCQVEPVWADLNGGLQYLPNLNEISANLRAEYRQTSEIRKAIVTENTLDFKETHGAEAERKHQPHKVTPRANMKFPFPELKEYKNLSHAHKLRGMLDLEKVVVVTGFSEVGPWGNSRTRWEMEANGQFSLEGCIEMAWIMGFIKHHNGNLKSGAPYSGWVDAKTGEPVKDRDVKAKYEKQILEHTGIRLIEPELFGGYDPKRKGLLQEVLIDHDLEAFEVSKEEAQMFKLEHGDKVDIYEQESGQWAVKFKKGANMYIPKALKFDRLVAGQIPTGWDAARYGVPKDIIDQVDTITLYVLISTVEALIASGITDPYEFYQYVHVSEVGNTAGSGVGGMLSLRGMYRDRVLDKPVQKDILQESFINTMPAWINMLLLSSSGPIKTPVGACATAVESVEIGVDTIQSGKAKIVIVGGYDDFQEEGSYEFANMKATSNTEEEFAHGRTPKEMSRPATSTRAGFMESHGAGIEILMQAKLAIEMGVPIYGIVGLTNTATDKEGRSVPAPGQGVLTTAREVKSKMPSRLLDIKYRKRQIDARRAQIKQWVESEYVEVGYELEELKAKNALTVTEEEYLASETERIQKEAKRQHREALNLW</sequence>
<dbReference type="InterPro" id="IPR016039">
    <property type="entry name" value="Thiolase-like"/>
</dbReference>
<feature type="domain" description="Fatty acid synthase subunit alpha acyl carrier" evidence="11">
    <location>
        <begin position="1"/>
        <end position="66"/>
    </location>
</feature>
<evidence type="ECO:0000256" key="1">
    <source>
        <dbReference type="ARBA" id="ARBA00007485"/>
    </source>
</evidence>
<dbReference type="PANTHER" id="PTHR10982:SF21">
    <property type="entry name" value="FATTY ACID SYNTHASE SUBUNIT BETA"/>
    <property type="match status" value="1"/>
</dbReference>
<organism evidence="12 13">
    <name type="scientific">Linnemannia exigua</name>
    <dbReference type="NCBI Taxonomy" id="604196"/>
    <lineage>
        <taxon>Eukaryota</taxon>
        <taxon>Fungi</taxon>
        <taxon>Fungi incertae sedis</taxon>
        <taxon>Mucoromycota</taxon>
        <taxon>Mortierellomycotina</taxon>
        <taxon>Mortierellomycetes</taxon>
        <taxon>Mortierellales</taxon>
        <taxon>Mortierellaceae</taxon>
        <taxon>Linnemannia</taxon>
    </lineage>
</organism>